<evidence type="ECO:0000256" key="1">
    <source>
        <dbReference type="SAM" id="Coils"/>
    </source>
</evidence>
<sequence>MIIGMPTDDHVDDRGVADDRQDSWLVLVRDNNDYMEELVQEFKEQKHEIKKMLMINSIEASEFLNSRLLIAATNFTKQLILQHRWFEKMRKLADEFEDLNKNARNPGGLEKAGKATSNHNRRLDAQVELRLSDRQDMETDESAAFEHHKRPRKSDVILAFIFASVVGGLNTCGCVPLKCSSSSTFSNSVCALKHPQAEDDFQLHLDVLLKLHFKQLAMERKKLRAAAKDFNVSSHLLQQVAICRELNALTVNVELNHIWTGVEVAHSELFKQKGRQTAVATSTILAMKDQRAKEKQRALELEQQRAAEEDDDELMNFPPSFVIQGPRNFSVVDVQLVLSSVASV</sequence>
<keyword evidence="3" id="KW-1185">Reference proteome</keyword>
<reference evidence="2 3" key="1">
    <citation type="submission" date="2016-02" db="EMBL/GenBank/DDBJ databases">
        <title>Genome analysis of coral dinoflagellate symbionts highlights evolutionary adaptations to a symbiotic lifestyle.</title>
        <authorList>
            <person name="Aranda M."/>
            <person name="Li Y."/>
            <person name="Liew Y.J."/>
            <person name="Baumgarten S."/>
            <person name="Simakov O."/>
            <person name="Wilson M."/>
            <person name="Piel J."/>
            <person name="Ashoor H."/>
            <person name="Bougouffa S."/>
            <person name="Bajic V.B."/>
            <person name="Ryu T."/>
            <person name="Ravasi T."/>
            <person name="Bayer T."/>
            <person name="Micklem G."/>
            <person name="Kim H."/>
            <person name="Bhak J."/>
            <person name="Lajeunesse T.C."/>
            <person name="Voolstra C.R."/>
        </authorList>
    </citation>
    <scope>NUCLEOTIDE SEQUENCE [LARGE SCALE GENOMIC DNA]</scope>
    <source>
        <strain evidence="2 3">CCMP2467</strain>
    </source>
</reference>
<dbReference type="AlphaFoldDB" id="A0A1Q9EY22"/>
<evidence type="ECO:0000313" key="2">
    <source>
        <dbReference type="EMBL" id="OLQ12285.1"/>
    </source>
</evidence>
<proteinExistence type="predicted"/>
<evidence type="ECO:0000313" key="3">
    <source>
        <dbReference type="Proteomes" id="UP000186817"/>
    </source>
</evidence>
<protein>
    <submittedName>
        <fullName evidence="2">Uncharacterized protein</fullName>
    </submittedName>
</protein>
<accession>A0A1Q9EY22</accession>
<organism evidence="2 3">
    <name type="scientific">Symbiodinium microadriaticum</name>
    <name type="common">Dinoflagellate</name>
    <name type="synonym">Zooxanthella microadriatica</name>
    <dbReference type="NCBI Taxonomy" id="2951"/>
    <lineage>
        <taxon>Eukaryota</taxon>
        <taxon>Sar</taxon>
        <taxon>Alveolata</taxon>
        <taxon>Dinophyceae</taxon>
        <taxon>Suessiales</taxon>
        <taxon>Symbiodiniaceae</taxon>
        <taxon>Symbiodinium</taxon>
    </lineage>
</organism>
<keyword evidence="1" id="KW-0175">Coiled coil</keyword>
<comment type="caution">
    <text evidence="2">The sequence shown here is derived from an EMBL/GenBank/DDBJ whole genome shotgun (WGS) entry which is preliminary data.</text>
</comment>
<dbReference type="Proteomes" id="UP000186817">
    <property type="component" value="Unassembled WGS sequence"/>
</dbReference>
<name>A0A1Q9EY22_SYMMI</name>
<gene>
    <name evidence="2" type="ORF">AK812_SmicGene3800</name>
</gene>
<dbReference type="EMBL" id="LSRX01000045">
    <property type="protein sequence ID" value="OLQ12285.1"/>
    <property type="molecule type" value="Genomic_DNA"/>
</dbReference>
<feature type="coiled-coil region" evidence="1">
    <location>
        <begin position="284"/>
        <end position="312"/>
    </location>
</feature>